<organism evidence="1 2">
    <name type="scientific">Mycena rosella</name>
    <name type="common">Pink bonnet</name>
    <name type="synonym">Agaricus rosellus</name>
    <dbReference type="NCBI Taxonomy" id="1033263"/>
    <lineage>
        <taxon>Eukaryota</taxon>
        <taxon>Fungi</taxon>
        <taxon>Dikarya</taxon>
        <taxon>Basidiomycota</taxon>
        <taxon>Agaricomycotina</taxon>
        <taxon>Agaricomycetes</taxon>
        <taxon>Agaricomycetidae</taxon>
        <taxon>Agaricales</taxon>
        <taxon>Marasmiineae</taxon>
        <taxon>Mycenaceae</taxon>
        <taxon>Mycena</taxon>
    </lineage>
</organism>
<sequence length="454" mass="51532">MHIIENIIPMLVDHWTGTFKDLDGGSEEYELPPSVFDAIGEACAKSGSTIPSAFGARVPNIAKDRYQCTAESWFLFTTLLAPVLLHNRFSRRCYYNHFVQFIILVNKCLRFELTSQEIREIEAGFAAWVEKYEQFYYQYEESRLSACTLPVHALLHIADNIRKIGPMWCFWAFVMERFCGSLVPAVKSRKYPFMSLAHRIRDVAQLSQIKLLYGLTSELDLSSGKDMEETGLAFDDYIRMVYPHRTIAVDMPLRNKIASYLTTNYDVTRPSALKFIPAELSLWGKLKRLGGGDLIHARDLVSTYHTTPDAVRDATFIKFTLEVDKNQNHRNLPVVLQPKPFFGQVRKFIALTVPPEFPARRDAGPEERAQSARERTVLLAAVAGVKLTRQNSAGMVYFDAKSSDLGSVSEIIDIQTIDCLAGRIQDGKRWACLRPEVAAKFKLIQEESGELNEL</sequence>
<reference evidence="1" key="1">
    <citation type="submission" date="2023-03" db="EMBL/GenBank/DDBJ databases">
        <title>Massive genome expansion in bonnet fungi (Mycena s.s.) driven by repeated elements and novel gene families across ecological guilds.</title>
        <authorList>
            <consortium name="Lawrence Berkeley National Laboratory"/>
            <person name="Harder C.B."/>
            <person name="Miyauchi S."/>
            <person name="Viragh M."/>
            <person name="Kuo A."/>
            <person name="Thoen E."/>
            <person name="Andreopoulos B."/>
            <person name="Lu D."/>
            <person name="Skrede I."/>
            <person name="Drula E."/>
            <person name="Henrissat B."/>
            <person name="Morin E."/>
            <person name="Kohler A."/>
            <person name="Barry K."/>
            <person name="LaButti K."/>
            <person name="Morin E."/>
            <person name="Salamov A."/>
            <person name="Lipzen A."/>
            <person name="Mereny Z."/>
            <person name="Hegedus B."/>
            <person name="Baldrian P."/>
            <person name="Stursova M."/>
            <person name="Weitz H."/>
            <person name="Taylor A."/>
            <person name="Grigoriev I.V."/>
            <person name="Nagy L.G."/>
            <person name="Martin F."/>
            <person name="Kauserud H."/>
        </authorList>
    </citation>
    <scope>NUCLEOTIDE SEQUENCE</scope>
    <source>
        <strain evidence="1">CBHHK067</strain>
    </source>
</reference>
<comment type="caution">
    <text evidence="1">The sequence shown here is derived from an EMBL/GenBank/DDBJ whole genome shotgun (WGS) entry which is preliminary data.</text>
</comment>
<dbReference type="PANTHER" id="PTHR46579">
    <property type="entry name" value="F5/8 TYPE C DOMAIN-CONTAINING PROTEIN-RELATED"/>
    <property type="match status" value="1"/>
</dbReference>
<dbReference type="EMBL" id="JARKIE010000921">
    <property type="protein sequence ID" value="KAJ7612882.1"/>
    <property type="molecule type" value="Genomic_DNA"/>
</dbReference>
<evidence type="ECO:0000313" key="1">
    <source>
        <dbReference type="EMBL" id="KAJ7612882.1"/>
    </source>
</evidence>
<keyword evidence="2" id="KW-1185">Reference proteome</keyword>
<protein>
    <recommendedName>
        <fullName evidence="3">DUF4218 domain-containing protein</fullName>
    </recommendedName>
</protein>
<dbReference type="Proteomes" id="UP001221757">
    <property type="component" value="Unassembled WGS sequence"/>
</dbReference>
<dbReference type="PANTHER" id="PTHR46579:SF1">
    <property type="entry name" value="F5_8 TYPE C DOMAIN-CONTAINING PROTEIN"/>
    <property type="match status" value="1"/>
</dbReference>
<evidence type="ECO:0000313" key="2">
    <source>
        <dbReference type="Proteomes" id="UP001221757"/>
    </source>
</evidence>
<accession>A0AAD7B7I6</accession>
<proteinExistence type="predicted"/>
<gene>
    <name evidence="1" type="ORF">B0H17DRAFT_966600</name>
</gene>
<dbReference type="AlphaFoldDB" id="A0AAD7B7I6"/>
<evidence type="ECO:0008006" key="3">
    <source>
        <dbReference type="Google" id="ProtNLM"/>
    </source>
</evidence>
<name>A0AAD7B7I6_MYCRO</name>